<dbReference type="GO" id="GO:0003677">
    <property type="term" value="F:DNA binding"/>
    <property type="evidence" value="ECO:0007669"/>
    <property type="project" value="InterPro"/>
</dbReference>
<name>A0AA96V9N8_9EURY</name>
<proteinExistence type="predicted"/>
<dbReference type="Proteomes" id="UP001302662">
    <property type="component" value="Chromosome"/>
</dbReference>
<dbReference type="KEGG" id="mees:MmiEs2_04850"/>
<keyword evidence="1" id="KW-0233">DNA recombination</keyword>
<dbReference type="GO" id="GO:0006310">
    <property type="term" value="P:DNA recombination"/>
    <property type="evidence" value="ECO:0007669"/>
    <property type="project" value="UniProtKB-KW"/>
</dbReference>
<dbReference type="RefSeq" id="WP_316559841.1">
    <property type="nucleotide sequence ID" value="NZ_CP131062.1"/>
</dbReference>
<dbReference type="EMBL" id="CP131062">
    <property type="protein sequence ID" value="WNY28300.1"/>
    <property type="molecule type" value="Genomic_DNA"/>
</dbReference>
<dbReference type="InterPro" id="IPR011010">
    <property type="entry name" value="DNA_brk_join_enz"/>
</dbReference>
<reference evidence="2 3" key="1">
    <citation type="submission" date="2023-07" db="EMBL/GenBank/DDBJ databases">
        <title>Closed genome sequence of Methanimicrococcus sp. Es2.</title>
        <authorList>
            <person name="Protasov E."/>
            <person name="Platt K."/>
            <person name="Reeh H."/>
            <person name="Poehlein A."/>
            <person name="Daniel R."/>
            <person name="Brune A."/>
        </authorList>
    </citation>
    <scope>NUCLEOTIDE SEQUENCE [LARGE SCALE GENOMIC DNA]</scope>
    <source>
        <strain evidence="2 3">Es2</strain>
    </source>
</reference>
<evidence type="ECO:0000313" key="2">
    <source>
        <dbReference type="EMBL" id="WNY28300.1"/>
    </source>
</evidence>
<keyword evidence="3" id="KW-1185">Reference proteome</keyword>
<evidence type="ECO:0000256" key="1">
    <source>
        <dbReference type="ARBA" id="ARBA00023172"/>
    </source>
</evidence>
<organism evidence="2 3">
    <name type="scientific">Methanimicrococcus stummii</name>
    <dbReference type="NCBI Taxonomy" id="3028294"/>
    <lineage>
        <taxon>Archaea</taxon>
        <taxon>Methanobacteriati</taxon>
        <taxon>Methanobacteriota</taxon>
        <taxon>Stenosarchaea group</taxon>
        <taxon>Methanomicrobia</taxon>
        <taxon>Methanosarcinales</taxon>
        <taxon>Methanosarcinaceae</taxon>
        <taxon>Methanimicrococcus</taxon>
    </lineage>
</organism>
<dbReference type="SUPFAM" id="SSF56349">
    <property type="entry name" value="DNA breaking-rejoining enzymes"/>
    <property type="match status" value="1"/>
</dbReference>
<protein>
    <submittedName>
        <fullName evidence="2">Uncharacterized protein</fullName>
    </submittedName>
</protein>
<dbReference type="GeneID" id="85196933"/>
<sequence length="96" mass="11255">MTGNIVYENIRRIGRKAGLHVDGGRTDQRAMVKCTRHSLTKNTKKNGMDTDFVAEQRGDRRKNSQDIYCRIDTDELREEYDKYIYDLPINCQKVKV</sequence>
<dbReference type="GO" id="GO:0015074">
    <property type="term" value="P:DNA integration"/>
    <property type="evidence" value="ECO:0007669"/>
    <property type="project" value="InterPro"/>
</dbReference>
<accession>A0AA96V9N8</accession>
<gene>
    <name evidence="2" type="ORF">MmiEs2_04850</name>
</gene>
<evidence type="ECO:0000313" key="3">
    <source>
        <dbReference type="Proteomes" id="UP001302662"/>
    </source>
</evidence>
<dbReference type="Gene3D" id="1.10.443.10">
    <property type="entry name" value="Intergrase catalytic core"/>
    <property type="match status" value="1"/>
</dbReference>
<dbReference type="InterPro" id="IPR013762">
    <property type="entry name" value="Integrase-like_cat_sf"/>
</dbReference>
<dbReference type="AlphaFoldDB" id="A0AA96V9N8"/>